<dbReference type="RefSeq" id="WP_092723011.1">
    <property type="nucleotide sequence ID" value="NZ_FNGW01000002.1"/>
</dbReference>
<evidence type="ECO:0000313" key="6">
    <source>
        <dbReference type="EMBL" id="SDL47298.1"/>
    </source>
</evidence>
<dbReference type="AlphaFoldDB" id="A0A1G9KBX7"/>
<dbReference type="SUPFAM" id="SSF48230">
    <property type="entry name" value="Chondroitin AC/alginate lyase"/>
    <property type="match status" value="1"/>
</dbReference>
<dbReference type="Proteomes" id="UP000199068">
    <property type="component" value="Unassembled WGS sequence"/>
</dbReference>
<dbReference type="GO" id="GO:0042597">
    <property type="term" value="C:periplasmic space"/>
    <property type="evidence" value="ECO:0007669"/>
    <property type="project" value="UniProtKB-SubCell"/>
</dbReference>
<gene>
    <name evidence="6" type="ORF">SAMN04515677_10289</name>
</gene>
<dbReference type="PANTHER" id="PTHR39210">
    <property type="entry name" value="HEPARIN-SULFATE LYASE"/>
    <property type="match status" value="1"/>
</dbReference>
<evidence type="ECO:0000256" key="3">
    <source>
        <dbReference type="ARBA" id="ARBA00022764"/>
    </source>
</evidence>
<evidence type="ECO:0000256" key="1">
    <source>
        <dbReference type="ARBA" id="ARBA00004418"/>
    </source>
</evidence>
<reference evidence="6 7" key="1">
    <citation type="submission" date="2016-10" db="EMBL/GenBank/DDBJ databases">
        <authorList>
            <person name="de Groot N.N."/>
        </authorList>
    </citation>
    <scope>NUCLEOTIDE SEQUENCE [LARGE SCALE GENOMIC DNA]</scope>
    <source>
        <strain evidence="6 7">DSM 797</strain>
    </source>
</reference>
<evidence type="ECO:0000313" key="7">
    <source>
        <dbReference type="Proteomes" id="UP000199068"/>
    </source>
</evidence>
<keyword evidence="3" id="KW-0574">Periplasm</keyword>
<name>A0A1G9KBX7_9FIRM</name>
<dbReference type="Pfam" id="PF07940">
    <property type="entry name" value="Hepar_II_III_C"/>
    <property type="match status" value="1"/>
</dbReference>
<dbReference type="STRING" id="1121325.SAMN04515677_10289"/>
<comment type="subcellular location">
    <subcellularLocation>
        <location evidence="1">Periplasm</location>
    </subcellularLocation>
</comment>
<feature type="domain" description="Heparinase II/III-like C-terminal" evidence="5">
    <location>
        <begin position="315"/>
        <end position="486"/>
    </location>
</feature>
<protein>
    <submittedName>
        <fullName evidence="6">Heparinase II/III N-terminus</fullName>
    </submittedName>
</protein>
<dbReference type="InterPro" id="IPR012480">
    <property type="entry name" value="Hepar_II_III_C"/>
</dbReference>
<dbReference type="EMBL" id="FNGW01000002">
    <property type="protein sequence ID" value="SDL47298.1"/>
    <property type="molecule type" value="Genomic_DNA"/>
</dbReference>
<accession>A0A1G9KBX7</accession>
<keyword evidence="2" id="KW-0732">Signal</keyword>
<sequence>MYEINNPDIIYNKIVNLLRDKMSFYINGLEDNDPVQMANEIIYSNTFYINSHEKVTYKDSINWVDTSKGRTYLRYLNSQFFIWKIIKAYQVTKDTTYLEKGLDIIYDWIEKYNNQYDNKIAYHKETTSLRMNVWIGFILISVNILGNEKLELLAEVMKDTAKLLANNEFYLTNTNQGMFQDIALILYSQVFTTDENVDYYIKLAYNRTKNYLDYIYTKEGIHKEHTPHYHYLVTDIIHNMYEIFKDDNYERVSYMDDLYKKSLKFSYQIVKPDGTIPQIGDNQPSKIIENEIISNLYKDDYFLYAITSGEKGKTPKEDIVVFKESGYAILRDSWQKKKEALYILFLAAQNSKTHKHSDDLSFLIYKGEDIVIEAGFIGYDYDDMYTQYAYSAYAHNTLVVDDESSLYRFDYNKKEKEVYISDYDTKFDKPYVVGVNKRYEDVVHKRTITYEKNNTTIHIKDEIISKNKHNYKLLFNFGKNIKFNNEEIIKLSNTNKEIGLVSIESSCEYKKNIYWGELALDLNENQIIYPIISSQLEKEIVKNENFKGWNFPTRYEKEKNMVLEIEVNIDSFILSTKIILY</sequence>
<dbReference type="InterPro" id="IPR008929">
    <property type="entry name" value="Chondroitin_lyas"/>
</dbReference>
<evidence type="ECO:0000259" key="5">
    <source>
        <dbReference type="Pfam" id="PF07940"/>
    </source>
</evidence>
<keyword evidence="4" id="KW-0456">Lyase</keyword>
<organism evidence="6 7">
    <name type="scientific">Romboutsia lituseburensis DSM 797</name>
    <dbReference type="NCBI Taxonomy" id="1121325"/>
    <lineage>
        <taxon>Bacteria</taxon>
        <taxon>Bacillati</taxon>
        <taxon>Bacillota</taxon>
        <taxon>Clostridia</taxon>
        <taxon>Peptostreptococcales</taxon>
        <taxon>Peptostreptococcaceae</taxon>
        <taxon>Romboutsia</taxon>
    </lineage>
</organism>
<dbReference type="GO" id="GO:0016829">
    <property type="term" value="F:lyase activity"/>
    <property type="evidence" value="ECO:0007669"/>
    <property type="project" value="UniProtKB-KW"/>
</dbReference>
<proteinExistence type="predicted"/>
<dbReference type="PANTHER" id="PTHR39210:SF1">
    <property type="entry name" value="HEPARIN-SULFATE LYASE"/>
    <property type="match status" value="1"/>
</dbReference>
<dbReference type="Gene3D" id="1.50.10.100">
    <property type="entry name" value="Chondroitin AC/alginate lyase"/>
    <property type="match status" value="1"/>
</dbReference>
<keyword evidence="7" id="KW-1185">Reference proteome</keyword>
<dbReference type="Gene3D" id="2.70.98.70">
    <property type="match status" value="1"/>
</dbReference>
<evidence type="ECO:0000256" key="2">
    <source>
        <dbReference type="ARBA" id="ARBA00022729"/>
    </source>
</evidence>
<evidence type="ECO:0000256" key="4">
    <source>
        <dbReference type="ARBA" id="ARBA00023239"/>
    </source>
</evidence>